<keyword evidence="4 6" id="KW-1133">Transmembrane helix</keyword>
<feature type="transmembrane region" description="Helical" evidence="6">
    <location>
        <begin position="316"/>
        <end position="337"/>
    </location>
</feature>
<feature type="transmembrane region" description="Helical" evidence="6">
    <location>
        <begin position="386"/>
        <end position="405"/>
    </location>
</feature>
<dbReference type="GO" id="GO:0015297">
    <property type="term" value="F:antiporter activity"/>
    <property type="evidence" value="ECO:0007669"/>
    <property type="project" value="InterPro"/>
</dbReference>
<evidence type="ECO:0000256" key="4">
    <source>
        <dbReference type="ARBA" id="ARBA00022989"/>
    </source>
</evidence>
<dbReference type="AlphaFoldDB" id="A0A4P9CA91"/>
<organism evidence="7 8">
    <name type="scientific">Eubacterium maltosivorans</name>
    <dbReference type="NCBI Taxonomy" id="2041044"/>
    <lineage>
        <taxon>Bacteria</taxon>
        <taxon>Bacillati</taxon>
        <taxon>Bacillota</taxon>
        <taxon>Clostridia</taxon>
        <taxon>Eubacteriales</taxon>
        <taxon>Eubacteriaceae</taxon>
        <taxon>Eubacterium</taxon>
    </lineage>
</organism>
<evidence type="ECO:0000313" key="7">
    <source>
        <dbReference type="EMBL" id="QCT72518.1"/>
    </source>
</evidence>
<evidence type="ECO:0000256" key="1">
    <source>
        <dbReference type="ARBA" id="ARBA00004651"/>
    </source>
</evidence>
<feature type="transmembrane region" description="Helical" evidence="6">
    <location>
        <begin position="234"/>
        <end position="263"/>
    </location>
</feature>
<evidence type="ECO:0000313" key="8">
    <source>
        <dbReference type="Proteomes" id="UP000218387"/>
    </source>
</evidence>
<dbReference type="InterPro" id="IPR002528">
    <property type="entry name" value="MATE_fam"/>
</dbReference>
<accession>A0A4P9CA91</accession>
<feature type="transmembrane region" description="Helical" evidence="6">
    <location>
        <begin position="357"/>
        <end position="379"/>
    </location>
</feature>
<feature type="transmembrane region" description="Helical" evidence="6">
    <location>
        <begin position="137"/>
        <end position="155"/>
    </location>
</feature>
<evidence type="ECO:0008006" key="9">
    <source>
        <dbReference type="Google" id="ProtNLM"/>
    </source>
</evidence>
<feature type="transmembrane region" description="Helical" evidence="6">
    <location>
        <begin position="411"/>
        <end position="431"/>
    </location>
</feature>
<evidence type="ECO:0000256" key="5">
    <source>
        <dbReference type="ARBA" id="ARBA00023136"/>
    </source>
</evidence>
<dbReference type="RefSeq" id="WP_096919095.1">
    <property type="nucleotide sequence ID" value="NZ_CP029487.1"/>
</dbReference>
<proteinExistence type="predicted"/>
<keyword evidence="3 6" id="KW-0812">Transmembrane</keyword>
<name>A0A4P9CA91_EUBML</name>
<dbReference type="InterPro" id="IPR051327">
    <property type="entry name" value="MATE_MepA_subfamily"/>
</dbReference>
<feature type="transmembrane region" description="Helical" evidence="6">
    <location>
        <begin position="192"/>
        <end position="213"/>
    </location>
</feature>
<dbReference type="EMBL" id="CP029487">
    <property type="protein sequence ID" value="QCT72518.1"/>
    <property type="molecule type" value="Genomic_DNA"/>
</dbReference>
<dbReference type="Pfam" id="PF01554">
    <property type="entry name" value="MatE"/>
    <property type="match status" value="2"/>
</dbReference>
<dbReference type="PANTHER" id="PTHR43823:SF3">
    <property type="entry name" value="MULTIDRUG EXPORT PROTEIN MEPA"/>
    <property type="match status" value="1"/>
</dbReference>
<keyword evidence="8" id="KW-1185">Reference proteome</keyword>
<protein>
    <recommendedName>
        <fullName evidence="9">Histidine kinase/HSP90-like ATPase domain-containing protein</fullName>
    </recommendedName>
</protein>
<keyword evidence="2" id="KW-1003">Cell membrane</keyword>
<feature type="transmembrane region" description="Helical" evidence="6">
    <location>
        <begin position="167"/>
        <end position="186"/>
    </location>
</feature>
<feature type="transmembrane region" description="Helical" evidence="6">
    <location>
        <begin position="269"/>
        <end position="296"/>
    </location>
</feature>
<keyword evidence="5 6" id="KW-0472">Membrane</keyword>
<feature type="transmembrane region" description="Helical" evidence="6">
    <location>
        <begin position="54"/>
        <end position="78"/>
    </location>
</feature>
<evidence type="ECO:0000256" key="3">
    <source>
        <dbReference type="ARBA" id="ARBA00022692"/>
    </source>
</evidence>
<gene>
    <name evidence="7" type="ORF">CPZ25_014670</name>
</gene>
<comment type="subcellular location">
    <subcellularLocation>
        <location evidence="1">Cell membrane</location>
        <topology evidence="1">Multi-pass membrane protein</topology>
    </subcellularLocation>
</comment>
<dbReference type="KEGG" id="emt:CPZ25_014670"/>
<dbReference type="Proteomes" id="UP000218387">
    <property type="component" value="Chromosome"/>
</dbReference>
<dbReference type="PANTHER" id="PTHR43823">
    <property type="entry name" value="SPORULATION PROTEIN YKVU"/>
    <property type="match status" value="1"/>
</dbReference>
<evidence type="ECO:0000256" key="2">
    <source>
        <dbReference type="ARBA" id="ARBA00022475"/>
    </source>
</evidence>
<sequence length="583" mass="63639">MFERKGNIIEQQFMKFFFPTVLMTMALSLSTVVDGIIVGNILGPDALAAVNLVLPITLLFNSVYVLVGVGGATLYSVALGKREKEYAKQLFTLSVLAMVLVSAIIFVLGLFICRPLAEILTANAQNLTELVFDYMRVVMLAAPFLILAPGLVYFLRSTGEVKLASSVLIIANVVNLTLDIVYIVFLKTGIGGAALATGTGYLVGLFVALFGIYRAKELRFCRVPDNKLKTLIQIMSTGLPMTINTALNFFRLTCINAIVMVYLGSNGVTAFSVCTSCLSIVSMFVGGSAQTMIPLLGTLYGERDIEGVRFTIRKAIAITGTATLILLFFFETIPVQITSLFGVTDPVQISIAVEAIRIYAISLPFMGLLFISICVYQVMGYQSLSSVVAFLEGFAIVVPAAWILSKIFGAVGIWAAFPVGEILTIICIFIYTKTVRKKNPNASGFFLVEKERDETMLDVTLSQEAAQVVGLSDAAIRFCIDNGIDKTTAGRVGVVLEEMAVNTIENQPENRRKKKKQYIDIRLILEDEAISIIFKDNGYPMDPLKTRETQNQFSNLAVAEAVSSDIAYDYILGMNCSVVKINK</sequence>
<dbReference type="GO" id="GO:0005886">
    <property type="term" value="C:plasma membrane"/>
    <property type="evidence" value="ECO:0007669"/>
    <property type="project" value="UniProtKB-SubCell"/>
</dbReference>
<dbReference type="GO" id="GO:0042910">
    <property type="term" value="F:xenobiotic transmembrane transporter activity"/>
    <property type="evidence" value="ECO:0007669"/>
    <property type="project" value="InterPro"/>
</dbReference>
<evidence type="ECO:0000256" key="6">
    <source>
        <dbReference type="SAM" id="Phobius"/>
    </source>
</evidence>
<feature type="transmembrane region" description="Helical" evidence="6">
    <location>
        <begin position="21"/>
        <end position="42"/>
    </location>
</feature>
<feature type="transmembrane region" description="Helical" evidence="6">
    <location>
        <begin position="90"/>
        <end position="117"/>
    </location>
</feature>
<reference evidence="7 8" key="1">
    <citation type="submission" date="2018-05" db="EMBL/GenBank/DDBJ databases">
        <title>Genome comparison of Eubacterium sp.</title>
        <authorList>
            <person name="Feng Y."/>
            <person name="Sanchez-Andrea I."/>
            <person name="Stams A.J.M."/>
            <person name="De Vos W.M."/>
        </authorList>
    </citation>
    <scope>NUCLEOTIDE SEQUENCE [LARGE SCALE GENOMIC DNA]</scope>
    <source>
        <strain evidence="7 8">YI</strain>
    </source>
</reference>